<dbReference type="InterPro" id="IPR021421">
    <property type="entry name" value="DUF3071"/>
</dbReference>
<feature type="compositionally biased region" description="Low complexity" evidence="1">
    <location>
        <begin position="47"/>
        <end position="59"/>
    </location>
</feature>
<accession>A0A6J4KKE6</accession>
<evidence type="ECO:0000313" key="3">
    <source>
        <dbReference type="EMBL" id="CAA9308542.1"/>
    </source>
</evidence>
<dbReference type="EMBL" id="CADCUB010000018">
    <property type="protein sequence ID" value="CAA9308542.1"/>
    <property type="molecule type" value="Genomic_DNA"/>
</dbReference>
<feature type="compositionally biased region" description="Low complexity" evidence="1">
    <location>
        <begin position="272"/>
        <end position="289"/>
    </location>
</feature>
<feature type="region of interest" description="Disordered" evidence="1">
    <location>
        <begin position="237"/>
        <end position="310"/>
    </location>
</feature>
<dbReference type="NCBIfam" id="NF040712">
    <property type="entry name" value="SepH"/>
    <property type="match status" value="1"/>
</dbReference>
<gene>
    <name evidence="3" type="ORF">AVDCRST_MAG07-467</name>
</gene>
<feature type="non-terminal residue" evidence="3">
    <location>
        <position position="310"/>
    </location>
</feature>
<organism evidence="3">
    <name type="scientific">uncultured Frankineae bacterium</name>
    <dbReference type="NCBI Taxonomy" id="437475"/>
    <lineage>
        <taxon>Bacteria</taxon>
        <taxon>Bacillati</taxon>
        <taxon>Actinomycetota</taxon>
        <taxon>Actinomycetes</taxon>
        <taxon>Frankiales</taxon>
        <taxon>environmental samples</taxon>
    </lineage>
</organism>
<evidence type="ECO:0000256" key="1">
    <source>
        <dbReference type="SAM" id="MobiDB-lite"/>
    </source>
</evidence>
<feature type="region of interest" description="Disordered" evidence="1">
    <location>
        <begin position="47"/>
        <end position="68"/>
    </location>
</feature>
<dbReference type="Pfam" id="PF11268">
    <property type="entry name" value="DUF3071"/>
    <property type="match status" value="1"/>
</dbReference>
<dbReference type="AlphaFoldDB" id="A0A6J4KKE6"/>
<protein>
    <recommendedName>
        <fullName evidence="2">DUF3071 domain-containing protein</fullName>
    </recommendedName>
</protein>
<name>A0A6J4KKE6_9ACTN</name>
<dbReference type="InterPro" id="IPR047682">
    <property type="entry name" value="SepH-like"/>
</dbReference>
<sequence>MRDLHVVALSEDGRHVVLAPQDGDAREHFRVALDERLLRAVRGELAPPVRGEPAPAGGEPAPPVRGEPAPVRGGLVPVGGELAASVRGEPATPAASSSTGISPREIQARLRDGETVEQIASAAGAPVARVERFAWPVLAEIDRVVSGARSRFVQRARLGPSDLPLGEAVEQRLAEAAGVTPGSVQWTARRQGGGAWLVQVSWTARSRRRTAGWLHDPATRDVVAVDGASAALGHVQHDREAVGRDSAAARTSVPPAARDRTAPGRAVAPTSGRGAAAPAVVGRTGVPVTQARGPGRSTAAQPAAGRAAAV</sequence>
<reference evidence="3" key="1">
    <citation type="submission" date="2020-02" db="EMBL/GenBank/DDBJ databases">
        <authorList>
            <person name="Meier V. D."/>
        </authorList>
    </citation>
    <scope>NUCLEOTIDE SEQUENCE</scope>
    <source>
        <strain evidence="3">AVDCRST_MAG07</strain>
    </source>
</reference>
<evidence type="ECO:0000259" key="2">
    <source>
        <dbReference type="Pfam" id="PF11268"/>
    </source>
</evidence>
<feature type="domain" description="DUF3071" evidence="2">
    <location>
        <begin position="1"/>
        <end position="213"/>
    </location>
</feature>
<feature type="compositionally biased region" description="Low complexity" evidence="1">
    <location>
        <begin position="299"/>
        <end position="310"/>
    </location>
</feature>
<proteinExistence type="predicted"/>